<keyword evidence="1" id="KW-1133">Transmembrane helix</keyword>
<feature type="transmembrane region" description="Helical" evidence="1">
    <location>
        <begin position="117"/>
        <end position="142"/>
    </location>
</feature>
<feature type="transmembrane region" description="Helical" evidence="1">
    <location>
        <begin position="69"/>
        <end position="86"/>
    </location>
</feature>
<accession>A0A382BIX1</accession>
<proteinExistence type="predicted"/>
<protein>
    <recommendedName>
        <fullName evidence="3">Major facilitator superfamily (MFS) profile domain-containing protein</fullName>
    </recommendedName>
</protein>
<dbReference type="SUPFAM" id="SSF103473">
    <property type="entry name" value="MFS general substrate transporter"/>
    <property type="match status" value="1"/>
</dbReference>
<gene>
    <name evidence="2" type="ORF">METZ01_LOCUS166325</name>
</gene>
<reference evidence="2" key="1">
    <citation type="submission" date="2018-05" db="EMBL/GenBank/DDBJ databases">
        <authorList>
            <person name="Lanie J.A."/>
            <person name="Ng W.-L."/>
            <person name="Kazmierczak K.M."/>
            <person name="Andrzejewski T.M."/>
            <person name="Davidsen T.M."/>
            <person name="Wayne K.J."/>
            <person name="Tettelin H."/>
            <person name="Glass J.I."/>
            <person name="Rusch D."/>
            <person name="Podicherti R."/>
            <person name="Tsui H.-C.T."/>
            <person name="Winkler M.E."/>
        </authorList>
    </citation>
    <scope>NUCLEOTIDE SEQUENCE</scope>
</reference>
<name>A0A382BIX1_9ZZZZ</name>
<sequence length="215" mass="23428">MVKQKIIAFLLVFLGGFAVMILEIVGVRFLAKDFGGGFYVWTSQIGMVLVALALGYIAGGRLADRYQRAGYLIWLLLPAGLFVLFIPDLAQKPIDWIVERHPEGEIPTVWRKLDPAIGSGVIFLLPCLALATLAPFMTRLMARRVSHVGTVSGLIYAASTVGSIAGVFGSAYLLIDMLEVPTIFRLTGGLTLGLCGLCYLLDHWMPNGQTQERGK</sequence>
<organism evidence="2">
    <name type="scientific">marine metagenome</name>
    <dbReference type="NCBI Taxonomy" id="408172"/>
    <lineage>
        <taxon>unclassified sequences</taxon>
        <taxon>metagenomes</taxon>
        <taxon>ecological metagenomes</taxon>
    </lineage>
</organism>
<feature type="transmembrane region" description="Helical" evidence="1">
    <location>
        <begin position="37"/>
        <end position="57"/>
    </location>
</feature>
<evidence type="ECO:0000256" key="1">
    <source>
        <dbReference type="SAM" id="Phobius"/>
    </source>
</evidence>
<keyword evidence="1" id="KW-0812">Transmembrane</keyword>
<evidence type="ECO:0008006" key="3">
    <source>
        <dbReference type="Google" id="ProtNLM"/>
    </source>
</evidence>
<evidence type="ECO:0000313" key="2">
    <source>
        <dbReference type="EMBL" id="SVB13471.1"/>
    </source>
</evidence>
<dbReference type="InterPro" id="IPR036259">
    <property type="entry name" value="MFS_trans_sf"/>
</dbReference>
<dbReference type="NCBIfam" id="NF037959">
    <property type="entry name" value="MFS_SpdSyn"/>
    <property type="match status" value="1"/>
</dbReference>
<dbReference type="AlphaFoldDB" id="A0A382BIX1"/>
<keyword evidence="1" id="KW-0472">Membrane</keyword>
<dbReference type="EMBL" id="UINC01029921">
    <property type="protein sequence ID" value="SVB13471.1"/>
    <property type="molecule type" value="Genomic_DNA"/>
</dbReference>
<feature type="transmembrane region" description="Helical" evidence="1">
    <location>
        <begin position="7"/>
        <end position="31"/>
    </location>
</feature>
<dbReference type="Gene3D" id="1.20.1250.20">
    <property type="entry name" value="MFS general substrate transporter like domains"/>
    <property type="match status" value="1"/>
</dbReference>
<feature type="transmembrane region" description="Helical" evidence="1">
    <location>
        <begin position="181"/>
        <end position="201"/>
    </location>
</feature>
<feature type="transmembrane region" description="Helical" evidence="1">
    <location>
        <begin position="154"/>
        <end position="175"/>
    </location>
</feature>